<keyword evidence="3" id="KW-1185">Reference proteome</keyword>
<gene>
    <name evidence="2" type="ORF">WCI35_031920</name>
</gene>
<feature type="region of interest" description="Disordered" evidence="1">
    <location>
        <begin position="1"/>
        <end position="57"/>
    </location>
</feature>
<feature type="non-terminal residue" evidence="2">
    <location>
        <position position="1"/>
    </location>
</feature>
<reference evidence="2 3" key="1">
    <citation type="journal article" date="2024" name="G3 (Bethesda)">
        <title>A hybrid genome assembly of the endangered aye-aye (Daubentonia madagascariensis).</title>
        <authorList>
            <person name="Versoza C.J."/>
            <person name="Pfeifer S.P."/>
        </authorList>
    </citation>
    <scope>NUCLEOTIDE SEQUENCE [LARGE SCALE GENOMIC DNA]</scope>
    <source>
        <strain evidence="2">6821</strain>
    </source>
</reference>
<evidence type="ECO:0000256" key="1">
    <source>
        <dbReference type="SAM" id="MobiDB-lite"/>
    </source>
</evidence>
<dbReference type="EMBL" id="JBFSEQ010000014">
    <property type="protein sequence ID" value="KAL2761692.1"/>
    <property type="molecule type" value="Genomic_DNA"/>
</dbReference>
<evidence type="ECO:0000313" key="3">
    <source>
        <dbReference type="Proteomes" id="UP001610411"/>
    </source>
</evidence>
<evidence type="ECO:0000313" key="2">
    <source>
        <dbReference type="EMBL" id="KAL2761692.1"/>
    </source>
</evidence>
<proteinExistence type="predicted"/>
<comment type="caution">
    <text evidence="2">The sequence shown here is derived from an EMBL/GenBank/DDBJ whole genome shotgun (WGS) entry which is preliminary data.</text>
</comment>
<accession>A0ABD2D4H9</accession>
<feature type="compositionally biased region" description="Low complexity" evidence="1">
    <location>
        <begin position="1"/>
        <end position="12"/>
    </location>
</feature>
<feature type="non-terminal residue" evidence="2">
    <location>
        <position position="92"/>
    </location>
</feature>
<name>A0ABD2D4H9_DAUMA</name>
<dbReference type="Proteomes" id="UP001610411">
    <property type="component" value="Unassembled WGS sequence"/>
</dbReference>
<dbReference type="AlphaFoldDB" id="A0ABD2D4H9"/>
<sequence length="92" mass="9664">PSPPLLASVSPPHFVPLPPSSPRPSLLSRVPAPPRAVSGARHRSSHPPGQSGLFWPLPPGNLWPGMRDQGPGVSVWCERAQLRGAESSPGDV</sequence>
<feature type="compositionally biased region" description="Pro residues" evidence="1">
    <location>
        <begin position="13"/>
        <end position="22"/>
    </location>
</feature>
<organism evidence="2 3">
    <name type="scientific">Daubentonia madagascariensis</name>
    <name type="common">Aye-aye</name>
    <name type="synonym">Sciurus madagascariensis</name>
    <dbReference type="NCBI Taxonomy" id="31869"/>
    <lineage>
        <taxon>Eukaryota</taxon>
        <taxon>Metazoa</taxon>
        <taxon>Chordata</taxon>
        <taxon>Craniata</taxon>
        <taxon>Vertebrata</taxon>
        <taxon>Euteleostomi</taxon>
        <taxon>Mammalia</taxon>
        <taxon>Eutheria</taxon>
        <taxon>Euarchontoglires</taxon>
        <taxon>Primates</taxon>
        <taxon>Strepsirrhini</taxon>
        <taxon>Chiromyiformes</taxon>
        <taxon>Daubentoniidae</taxon>
        <taxon>Daubentonia</taxon>
    </lineage>
</organism>
<protein>
    <submittedName>
        <fullName evidence="2">Vegetative cell wall protein gp1-like</fullName>
    </submittedName>
</protein>